<dbReference type="InterPro" id="IPR013154">
    <property type="entry name" value="ADH-like_N"/>
</dbReference>
<comment type="caution">
    <text evidence="6">The sequence shown here is derived from an EMBL/GenBank/DDBJ whole genome shotgun (WGS) entry which is preliminary data.</text>
</comment>
<evidence type="ECO:0000259" key="4">
    <source>
        <dbReference type="Pfam" id="PF00107"/>
    </source>
</evidence>
<feature type="domain" description="Alcohol dehydrogenase-like C-terminal" evidence="4">
    <location>
        <begin position="213"/>
        <end position="337"/>
    </location>
</feature>
<evidence type="ECO:0000256" key="1">
    <source>
        <dbReference type="ARBA" id="ARBA00001947"/>
    </source>
</evidence>
<dbReference type="EMBL" id="NAEP01000069">
    <property type="protein sequence ID" value="PDQ34117.1"/>
    <property type="molecule type" value="Genomic_DNA"/>
</dbReference>
<dbReference type="Pfam" id="PF08240">
    <property type="entry name" value="ADH_N"/>
    <property type="match status" value="1"/>
</dbReference>
<dbReference type="Proteomes" id="UP000219994">
    <property type="component" value="Unassembled WGS sequence"/>
</dbReference>
<dbReference type="SUPFAM" id="SSF51735">
    <property type="entry name" value="NAD(P)-binding Rossmann-fold domains"/>
    <property type="match status" value="1"/>
</dbReference>
<sequence>MTHRSLNNHNCRDKHARGNRDENEGRPFMTTTMRALRWYARGDVRVDEIPRPTPAPGQALVRVDRVGLCGTDVEEFLTGPHDIPVSGPHPVSGAQAPLITGHEIVGTVVECASQPGWVGKRVIPDVVEGCGTCWWCERHEVGLCPNLVVLGQHAPGGMAEYMVCRANTLVSVGPDVPVEVAALAEPTAVAVRAVAKISELRGATVAVVGAGVVGNLVVQVARGVGAQVLVLDPSATQRNRALEVGAAAVAASGDEFRGVVAEYTGGRLADAVFECAGRPAAVADAFSVTRRSGTTVLVGISDATPPLPWRDIVLSEKRVVGTAAHVWDTDVVTAVRLLSTGVVNPRPLISETVGFEGVAEAFARLAAPSDLAKILVDPARAE</sequence>
<dbReference type="InterPro" id="IPR011032">
    <property type="entry name" value="GroES-like_sf"/>
</dbReference>
<comment type="cofactor">
    <cofactor evidence="1">
        <name>Zn(2+)</name>
        <dbReference type="ChEBI" id="CHEBI:29105"/>
    </cofactor>
</comment>
<gene>
    <name evidence="6" type="ORF">B5766_12850</name>
</gene>
<dbReference type="Gene3D" id="3.90.180.10">
    <property type="entry name" value="Medium-chain alcohol dehydrogenases, catalytic domain"/>
    <property type="match status" value="1"/>
</dbReference>
<evidence type="ECO:0000313" key="6">
    <source>
        <dbReference type="EMBL" id="PDQ34117.1"/>
    </source>
</evidence>
<evidence type="ECO:0000259" key="5">
    <source>
        <dbReference type="Pfam" id="PF08240"/>
    </source>
</evidence>
<dbReference type="InterPro" id="IPR050129">
    <property type="entry name" value="Zn_alcohol_dh"/>
</dbReference>
<dbReference type="GO" id="GO:0016491">
    <property type="term" value="F:oxidoreductase activity"/>
    <property type="evidence" value="ECO:0007669"/>
    <property type="project" value="UniProtKB-KW"/>
</dbReference>
<feature type="region of interest" description="Disordered" evidence="3">
    <location>
        <begin position="1"/>
        <end position="27"/>
    </location>
</feature>
<evidence type="ECO:0000256" key="3">
    <source>
        <dbReference type="SAM" id="MobiDB-lite"/>
    </source>
</evidence>
<dbReference type="PANTHER" id="PTHR43401:SF2">
    <property type="entry name" value="L-THREONINE 3-DEHYDROGENASE"/>
    <property type="match status" value="1"/>
</dbReference>
<proteinExistence type="predicted"/>
<dbReference type="InterPro" id="IPR036291">
    <property type="entry name" value="NAD(P)-bd_dom_sf"/>
</dbReference>
<dbReference type="PANTHER" id="PTHR43401">
    <property type="entry name" value="L-THREONINE 3-DEHYDROGENASE"/>
    <property type="match status" value="1"/>
</dbReference>
<feature type="domain" description="Alcohol dehydrogenase-like N-terminal" evidence="5">
    <location>
        <begin position="56"/>
        <end position="172"/>
    </location>
</feature>
<dbReference type="Gene3D" id="3.40.50.720">
    <property type="entry name" value="NAD(P)-binding Rossmann-like Domain"/>
    <property type="match status" value="1"/>
</dbReference>
<reference evidence="7" key="1">
    <citation type="submission" date="2017-03" db="EMBL/GenBank/DDBJ databases">
        <authorList>
            <person name="Lund M.B."/>
        </authorList>
    </citation>
    <scope>NUCLEOTIDE SEQUENCE [LARGE SCALE GENOMIC DNA]</scope>
</reference>
<evidence type="ECO:0000313" key="7">
    <source>
        <dbReference type="Proteomes" id="UP000219994"/>
    </source>
</evidence>
<organism evidence="6 7">
    <name type="scientific">Candidatus Lumbricidiphila eiseniae</name>
    <dbReference type="NCBI Taxonomy" id="1969409"/>
    <lineage>
        <taxon>Bacteria</taxon>
        <taxon>Bacillati</taxon>
        <taxon>Actinomycetota</taxon>
        <taxon>Actinomycetes</taxon>
        <taxon>Micrococcales</taxon>
        <taxon>Microbacteriaceae</taxon>
        <taxon>Candidatus Lumbricidiphila</taxon>
    </lineage>
</organism>
<dbReference type="AlphaFoldDB" id="A0A2A6FN56"/>
<feature type="compositionally biased region" description="Basic and acidic residues" evidence="3">
    <location>
        <begin position="10"/>
        <end position="25"/>
    </location>
</feature>
<evidence type="ECO:0000256" key="2">
    <source>
        <dbReference type="ARBA" id="ARBA00023002"/>
    </source>
</evidence>
<protein>
    <recommendedName>
        <fullName evidence="8">Enoyl reductase (ER) domain-containing protein</fullName>
    </recommendedName>
</protein>
<name>A0A2A6FN56_9MICO</name>
<keyword evidence="2" id="KW-0560">Oxidoreductase</keyword>
<evidence type="ECO:0008006" key="8">
    <source>
        <dbReference type="Google" id="ProtNLM"/>
    </source>
</evidence>
<accession>A0A2A6FN56</accession>
<dbReference type="Pfam" id="PF00107">
    <property type="entry name" value="ADH_zinc_N"/>
    <property type="match status" value="1"/>
</dbReference>
<dbReference type="SUPFAM" id="SSF50129">
    <property type="entry name" value="GroES-like"/>
    <property type="match status" value="1"/>
</dbReference>
<dbReference type="InterPro" id="IPR013149">
    <property type="entry name" value="ADH-like_C"/>
</dbReference>